<keyword evidence="3" id="KW-1185">Reference proteome</keyword>
<keyword evidence="1" id="KW-1133">Transmembrane helix</keyword>
<organism evidence="2 3">
    <name type="scientific">Streptomonospora halophila</name>
    <dbReference type="NCBI Taxonomy" id="427369"/>
    <lineage>
        <taxon>Bacteria</taxon>
        <taxon>Bacillati</taxon>
        <taxon>Actinomycetota</taxon>
        <taxon>Actinomycetes</taxon>
        <taxon>Streptosporangiales</taxon>
        <taxon>Nocardiopsidaceae</taxon>
        <taxon>Streptomonospora</taxon>
    </lineage>
</organism>
<evidence type="ECO:0008006" key="4">
    <source>
        <dbReference type="Google" id="ProtNLM"/>
    </source>
</evidence>
<dbReference type="RefSeq" id="WP_344142666.1">
    <property type="nucleotide sequence ID" value="NZ_BAABIK010000009.1"/>
</dbReference>
<name>A0ABP9GDR8_9ACTN</name>
<dbReference type="EMBL" id="BAABIK010000009">
    <property type="protein sequence ID" value="GAA4939495.1"/>
    <property type="molecule type" value="Genomic_DNA"/>
</dbReference>
<reference evidence="3" key="1">
    <citation type="journal article" date="2019" name="Int. J. Syst. Evol. Microbiol.">
        <title>The Global Catalogue of Microorganisms (GCM) 10K type strain sequencing project: providing services to taxonomists for standard genome sequencing and annotation.</title>
        <authorList>
            <consortium name="The Broad Institute Genomics Platform"/>
            <consortium name="The Broad Institute Genome Sequencing Center for Infectious Disease"/>
            <person name="Wu L."/>
            <person name="Ma J."/>
        </authorList>
    </citation>
    <scope>NUCLEOTIDE SEQUENCE [LARGE SCALE GENOMIC DNA]</scope>
    <source>
        <strain evidence="3">JCM 18123</strain>
    </source>
</reference>
<accession>A0ABP9GDR8</accession>
<feature type="transmembrane region" description="Helical" evidence="1">
    <location>
        <begin position="137"/>
        <end position="161"/>
    </location>
</feature>
<comment type="caution">
    <text evidence="2">The sequence shown here is derived from an EMBL/GenBank/DDBJ whole genome shotgun (WGS) entry which is preliminary data.</text>
</comment>
<evidence type="ECO:0000313" key="3">
    <source>
        <dbReference type="Proteomes" id="UP001499993"/>
    </source>
</evidence>
<protein>
    <recommendedName>
        <fullName evidence="4">DUF4190 domain-containing protein</fullName>
    </recommendedName>
</protein>
<dbReference type="Proteomes" id="UP001499993">
    <property type="component" value="Unassembled WGS sequence"/>
</dbReference>
<evidence type="ECO:0000256" key="1">
    <source>
        <dbReference type="SAM" id="Phobius"/>
    </source>
</evidence>
<evidence type="ECO:0000313" key="2">
    <source>
        <dbReference type="EMBL" id="GAA4939495.1"/>
    </source>
</evidence>
<sequence>MTDFWTRPSSYWDLGQQASGGYPPPYGAASHADPVARDPFTPAPAAAYEREHRAAGAMGGMPAPQPRFTPPSEPPARVGSAVAALVCAMLTLLCPVLFFLLGFPVLTLLVNVPAIAFGIVALARLHEPMEVERYIRYTWACILVYLGLMAVILIAAIMVVLSL</sequence>
<feature type="transmembrane region" description="Helical" evidence="1">
    <location>
        <begin position="106"/>
        <end position="125"/>
    </location>
</feature>
<feature type="transmembrane region" description="Helical" evidence="1">
    <location>
        <begin position="78"/>
        <end position="100"/>
    </location>
</feature>
<proteinExistence type="predicted"/>
<keyword evidence="1" id="KW-0472">Membrane</keyword>
<gene>
    <name evidence="2" type="ORF">GCM10023224_21260</name>
</gene>
<keyword evidence="1" id="KW-0812">Transmembrane</keyword>